<organism evidence="6 7">
    <name type="scientific">Alicyclobacillus ferrooxydans</name>
    <dbReference type="NCBI Taxonomy" id="471514"/>
    <lineage>
        <taxon>Bacteria</taxon>
        <taxon>Bacillati</taxon>
        <taxon>Bacillota</taxon>
        <taxon>Bacilli</taxon>
        <taxon>Bacillales</taxon>
        <taxon>Alicyclobacillaceae</taxon>
        <taxon>Alicyclobacillus</taxon>
    </lineage>
</organism>
<dbReference type="PANTHER" id="PTHR47053">
    <property type="entry name" value="MUREIN DD-ENDOPEPTIDASE MEPH-RELATED"/>
    <property type="match status" value="1"/>
</dbReference>
<gene>
    <name evidence="6" type="ORF">AN477_20565</name>
</gene>
<dbReference type="PATRIC" id="fig|471514.4.peg.3055"/>
<evidence type="ECO:0000256" key="4">
    <source>
        <dbReference type="ARBA" id="ARBA00022807"/>
    </source>
</evidence>
<evidence type="ECO:0000256" key="1">
    <source>
        <dbReference type="ARBA" id="ARBA00007074"/>
    </source>
</evidence>
<keyword evidence="7" id="KW-1185">Reference proteome</keyword>
<dbReference type="Proteomes" id="UP000050482">
    <property type="component" value="Unassembled WGS sequence"/>
</dbReference>
<keyword evidence="4" id="KW-0788">Thiol protease</keyword>
<dbReference type="SUPFAM" id="SSF54001">
    <property type="entry name" value="Cysteine proteinases"/>
    <property type="match status" value="1"/>
</dbReference>
<sequence>MGNLDVQLNARPPVQRSVNITSLGQEIVNYAKQLIGTPYVWGGTTPNGFDCSGFVQYVFNHCGVSLPRTSEAQAQVGSMINKPSLQAGDLVFFNTDGSAFSHVGIYVGNGEFISSTTSRGVQIRSLSDPYYWGSRFDRATNPGL</sequence>
<dbReference type="Gene3D" id="3.90.1720.10">
    <property type="entry name" value="endopeptidase domain like (from Nostoc punctiforme)"/>
    <property type="match status" value="1"/>
</dbReference>
<comment type="caution">
    <text evidence="6">The sequence shown here is derived from an EMBL/GenBank/DDBJ whole genome shotgun (WGS) entry which is preliminary data.</text>
</comment>
<feature type="domain" description="NlpC/P60" evidence="5">
    <location>
        <begin position="21"/>
        <end position="143"/>
    </location>
</feature>
<evidence type="ECO:0000256" key="3">
    <source>
        <dbReference type="ARBA" id="ARBA00022801"/>
    </source>
</evidence>
<keyword evidence="2" id="KW-0645">Protease</keyword>
<dbReference type="InterPro" id="IPR051202">
    <property type="entry name" value="Peptidase_C40"/>
</dbReference>
<dbReference type="GO" id="GO:0006508">
    <property type="term" value="P:proteolysis"/>
    <property type="evidence" value="ECO:0007669"/>
    <property type="project" value="UniProtKB-KW"/>
</dbReference>
<keyword evidence="3" id="KW-0378">Hydrolase</keyword>
<evidence type="ECO:0000259" key="5">
    <source>
        <dbReference type="PROSITE" id="PS51935"/>
    </source>
</evidence>
<evidence type="ECO:0000256" key="2">
    <source>
        <dbReference type="ARBA" id="ARBA00022670"/>
    </source>
</evidence>
<reference evidence="6 7" key="1">
    <citation type="submission" date="2015-09" db="EMBL/GenBank/DDBJ databases">
        <title>Draft genome sequence of Alicyclobacillus ferrooxydans DSM 22381.</title>
        <authorList>
            <person name="Hemp J."/>
        </authorList>
    </citation>
    <scope>NUCLEOTIDE SEQUENCE [LARGE SCALE GENOMIC DNA]</scope>
    <source>
        <strain evidence="6 7">TC-34</strain>
    </source>
</reference>
<dbReference type="STRING" id="471514.AN477_20565"/>
<dbReference type="InterPro" id="IPR038765">
    <property type="entry name" value="Papain-like_cys_pep_sf"/>
</dbReference>
<proteinExistence type="inferred from homology"/>
<dbReference type="EMBL" id="LJCO01000091">
    <property type="protein sequence ID" value="KPV41835.1"/>
    <property type="molecule type" value="Genomic_DNA"/>
</dbReference>
<dbReference type="InterPro" id="IPR000064">
    <property type="entry name" value="NLP_P60_dom"/>
</dbReference>
<comment type="similarity">
    <text evidence="1">Belongs to the peptidase C40 family.</text>
</comment>
<dbReference type="PROSITE" id="PS51935">
    <property type="entry name" value="NLPC_P60"/>
    <property type="match status" value="1"/>
</dbReference>
<dbReference type="PANTHER" id="PTHR47053:SF1">
    <property type="entry name" value="MUREIN DD-ENDOPEPTIDASE MEPH-RELATED"/>
    <property type="match status" value="1"/>
</dbReference>
<name>A0A0P9C919_9BACL</name>
<dbReference type="AlphaFoldDB" id="A0A0P9C919"/>
<protein>
    <recommendedName>
        <fullName evidence="5">NlpC/P60 domain-containing protein</fullName>
    </recommendedName>
</protein>
<evidence type="ECO:0000313" key="6">
    <source>
        <dbReference type="EMBL" id="KPV41835.1"/>
    </source>
</evidence>
<dbReference type="Pfam" id="PF00877">
    <property type="entry name" value="NLPC_P60"/>
    <property type="match status" value="1"/>
</dbReference>
<evidence type="ECO:0000313" key="7">
    <source>
        <dbReference type="Proteomes" id="UP000050482"/>
    </source>
</evidence>
<accession>A0A0P9C919</accession>
<dbReference type="GO" id="GO:0008234">
    <property type="term" value="F:cysteine-type peptidase activity"/>
    <property type="evidence" value="ECO:0007669"/>
    <property type="project" value="UniProtKB-KW"/>
</dbReference>